<keyword evidence="4" id="KW-1185">Reference proteome</keyword>
<dbReference type="Proteomes" id="UP000006502">
    <property type="component" value="Chromosome"/>
</dbReference>
<dbReference type="AlphaFoldDB" id="I7BK52"/>
<evidence type="ECO:0000313" key="4">
    <source>
        <dbReference type="Proteomes" id="UP000006502"/>
    </source>
</evidence>
<organism evidence="3 4">
    <name type="scientific">Mycoplasma haematolamae (strain Purdue)</name>
    <dbReference type="NCBI Taxonomy" id="1212765"/>
    <lineage>
        <taxon>Bacteria</taxon>
        <taxon>Bacillati</taxon>
        <taxon>Mycoplasmatota</taxon>
        <taxon>Mollicutes</taxon>
        <taxon>Mycoplasmataceae</taxon>
        <taxon>Mycoplasma</taxon>
    </lineage>
</organism>
<dbReference type="HOGENOM" id="CLU_067308_0_0_14"/>
<keyword evidence="1" id="KW-0175">Coiled coil</keyword>
<name>I7BK52_MYCHA</name>
<dbReference type="EMBL" id="CP003731">
    <property type="protein sequence ID" value="AFO52253.1"/>
    <property type="molecule type" value="Genomic_DNA"/>
</dbReference>
<feature type="region of interest" description="Disordered" evidence="2">
    <location>
        <begin position="194"/>
        <end position="214"/>
    </location>
</feature>
<dbReference type="OrthoDB" id="402250at2"/>
<protein>
    <submittedName>
        <fullName evidence="3">Uncharacterized protein</fullName>
    </submittedName>
</protein>
<gene>
    <name evidence="3" type="ordered locus">MHLP_03365</name>
</gene>
<evidence type="ECO:0000256" key="1">
    <source>
        <dbReference type="SAM" id="Coils"/>
    </source>
</evidence>
<dbReference type="PATRIC" id="fig|1212765.3.peg.760"/>
<dbReference type="KEGG" id="mhl:MHLP_03365"/>
<feature type="coiled-coil region" evidence="1">
    <location>
        <begin position="118"/>
        <end position="152"/>
    </location>
</feature>
<reference evidence="4" key="2">
    <citation type="submission" date="2012-07" db="EMBL/GenBank/DDBJ databases">
        <title>Complete genome sequence of 'Candidatus Mycoplasma haemolamae'.</title>
        <authorList>
            <person name="Guimaraes A.M.S."/>
            <person name="Toth B."/>
            <person name="Santos A.P."/>
            <person name="Nascimento N.C."/>
            <person name="Sojka J.E."/>
            <person name="Messick J.B."/>
        </authorList>
    </citation>
    <scope>NUCLEOTIDE SEQUENCE [LARGE SCALE GENOMIC DNA]</scope>
    <source>
        <strain evidence="4">Purdue</strain>
    </source>
</reference>
<accession>I7BK52</accession>
<sequence>MFLTTKVQIGAALVGLGGANALAVTHFKEPIKDLFLNQDSLDLNNGSNLDNSNVSLTLKSRVRRGLESSDLSSSLDSPELALQASQPSIDLDALSEQSDHSGNFKDQVGSLRTELGVEDQIQEILETQQAKLEKAKKELEDKRTSFESAVQKIRDYFANKPDTKVRGLTQGEREALARAYKVWWDTKQAEKETRNKLEGLDKTPSRRRRSAPELKSEREVSNLLNAIAWKGNAIMFVKQELATRANNYGYDQNWELNPWREFFTNQDDWLKTWSNRDTIKEAVFKSYMIALNDDWQNGQCHPIYALPNDRRDYCLADMVNRNGSVFGEANIQIELIVGKKILDWMSYKLD</sequence>
<evidence type="ECO:0000313" key="3">
    <source>
        <dbReference type="EMBL" id="AFO52253.1"/>
    </source>
</evidence>
<evidence type="ECO:0000256" key="2">
    <source>
        <dbReference type="SAM" id="MobiDB-lite"/>
    </source>
</evidence>
<reference evidence="3 4" key="1">
    <citation type="journal article" date="2012" name="J. Bacteriol.">
        <title>Genome Sequence of "Candidatus Mycoplasma haemolamae" Strain Purdue, a Red Blood Cell Pathogen of Alpacas (Vicugna pacos) and Llamas (Lama glama).</title>
        <authorList>
            <person name="Guimaraes A.M."/>
            <person name="Toth B."/>
            <person name="Santos A.P."/>
            <person name="do Nascimento N.C."/>
            <person name="Kritchevsky J.E."/>
            <person name="Messick J.B."/>
        </authorList>
    </citation>
    <scope>NUCLEOTIDE SEQUENCE [LARGE SCALE GENOMIC DNA]</scope>
    <source>
        <strain evidence="3 4">Purdue</strain>
    </source>
</reference>
<proteinExistence type="predicted"/>
<dbReference type="STRING" id="1212765.MHLP_03365"/>